<dbReference type="Gramene" id="ONK63594">
    <property type="protein sequence ID" value="ONK63594"/>
    <property type="gene ID" value="A4U43_C07F16870"/>
</dbReference>
<feature type="compositionally biased region" description="Basic residues" evidence="1">
    <location>
        <begin position="52"/>
        <end position="79"/>
    </location>
</feature>
<dbReference type="Proteomes" id="UP000243459">
    <property type="component" value="Chromosome 7"/>
</dbReference>
<feature type="region of interest" description="Disordered" evidence="1">
    <location>
        <begin position="132"/>
        <end position="157"/>
    </location>
</feature>
<proteinExistence type="predicted"/>
<keyword evidence="3" id="KW-1185">Reference proteome</keyword>
<protein>
    <submittedName>
        <fullName evidence="2">Uncharacterized protein</fullName>
    </submittedName>
</protein>
<organism evidence="2 3">
    <name type="scientific">Asparagus officinalis</name>
    <name type="common">Garden asparagus</name>
    <dbReference type="NCBI Taxonomy" id="4686"/>
    <lineage>
        <taxon>Eukaryota</taxon>
        <taxon>Viridiplantae</taxon>
        <taxon>Streptophyta</taxon>
        <taxon>Embryophyta</taxon>
        <taxon>Tracheophyta</taxon>
        <taxon>Spermatophyta</taxon>
        <taxon>Magnoliopsida</taxon>
        <taxon>Liliopsida</taxon>
        <taxon>Asparagales</taxon>
        <taxon>Asparagaceae</taxon>
        <taxon>Asparagoideae</taxon>
        <taxon>Asparagus</taxon>
    </lineage>
</organism>
<reference evidence="3" key="1">
    <citation type="journal article" date="2017" name="Nat. Commun.">
        <title>The asparagus genome sheds light on the origin and evolution of a young Y chromosome.</title>
        <authorList>
            <person name="Harkess A."/>
            <person name="Zhou J."/>
            <person name="Xu C."/>
            <person name="Bowers J.E."/>
            <person name="Van der Hulst R."/>
            <person name="Ayyampalayam S."/>
            <person name="Mercati F."/>
            <person name="Riccardi P."/>
            <person name="McKain M.R."/>
            <person name="Kakrana A."/>
            <person name="Tang H."/>
            <person name="Ray J."/>
            <person name="Groenendijk J."/>
            <person name="Arikit S."/>
            <person name="Mathioni S.M."/>
            <person name="Nakano M."/>
            <person name="Shan H."/>
            <person name="Telgmann-Rauber A."/>
            <person name="Kanno A."/>
            <person name="Yue Z."/>
            <person name="Chen H."/>
            <person name="Li W."/>
            <person name="Chen Y."/>
            <person name="Xu X."/>
            <person name="Zhang Y."/>
            <person name="Luo S."/>
            <person name="Chen H."/>
            <person name="Gao J."/>
            <person name="Mao Z."/>
            <person name="Pires J.C."/>
            <person name="Luo M."/>
            <person name="Kudrna D."/>
            <person name="Wing R.A."/>
            <person name="Meyers B.C."/>
            <person name="Yi K."/>
            <person name="Kong H."/>
            <person name="Lavrijsen P."/>
            <person name="Sunseri F."/>
            <person name="Falavigna A."/>
            <person name="Ye Y."/>
            <person name="Leebens-Mack J.H."/>
            <person name="Chen G."/>
        </authorList>
    </citation>
    <scope>NUCLEOTIDE SEQUENCE [LARGE SCALE GENOMIC DNA]</scope>
    <source>
        <strain evidence="3">cv. DH0086</strain>
    </source>
</reference>
<feature type="region of interest" description="Disordered" evidence="1">
    <location>
        <begin position="1"/>
        <end position="91"/>
    </location>
</feature>
<feature type="region of interest" description="Disordered" evidence="1">
    <location>
        <begin position="200"/>
        <end position="243"/>
    </location>
</feature>
<gene>
    <name evidence="2" type="ORF">A4U43_C07F16870</name>
</gene>
<feature type="compositionally biased region" description="Polar residues" evidence="1">
    <location>
        <begin position="232"/>
        <end position="243"/>
    </location>
</feature>
<sequence>MGFEQATVGFRTEDGESAEGRGRDIEDPPLQANHHEVPDSNECTPKKFSGFRGRKKITPKRKRTTPMRKKTTSKRKKVLSRGGKGKNIVTQTHVDQNASSINDDDSVEDETYKIDPTEVVNDDVELVEKFRSRRGGGGVATDEGHSKPEANIPKGYESGDVLINSEVEKTLNNDHEELHEMRERNITLLASQKGNIAFNFGARIEKDHPSEIDPGQANELSQEYSQHHAHTQRPQGNTKQPSE</sequence>
<dbReference type="AlphaFoldDB" id="A0A5P1ECQ8"/>
<dbReference type="EMBL" id="CM007387">
    <property type="protein sequence ID" value="ONK63594.1"/>
    <property type="molecule type" value="Genomic_DNA"/>
</dbReference>
<name>A0A5P1ECQ8_ASPOF</name>
<evidence type="ECO:0000313" key="2">
    <source>
        <dbReference type="EMBL" id="ONK63594.1"/>
    </source>
</evidence>
<evidence type="ECO:0000256" key="1">
    <source>
        <dbReference type="SAM" id="MobiDB-lite"/>
    </source>
</evidence>
<evidence type="ECO:0000313" key="3">
    <source>
        <dbReference type="Proteomes" id="UP000243459"/>
    </source>
</evidence>
<accession>A0A5P1ECQ8</accession>
<feature type="compositionally biased region" description="Basic and acidic residues" evidence="1">
    <location>
        <begin position="11"/>
        <end position="26"/>
    </location>
</feature>